<dbReference type="Gene3D" id="3.30.70.100">
    <property type="match status" value="1"/>
</dbReference>
<dbReference type="InterPro" id="IPR050744">
    <property type="entry name" value="AI-2_Isomerase_LsrG"/>
</dbReference>
<keyword evidence="3" id="KW-1185">Reference proteome</keyword>
<reference evidence="2 3" key="1">
    <citation type="submission" date="2011-09" db="EMBL/GenBank/DDBJ databases">
        <authorList>
            <person name="Carlier A."/>
        </authorList>
    </citation>
    <scope>NUCLEOTIDE SEQUENCE [LARGE SCALE GENOMIC DNA]</scope>
    <source>
        <strain evidence="2 3">UZHbot1</strain>
    </source>
</reference>
<evidence type="ECO:0000313" key="3">
    <source>
        <dbReference type="Proteomes" id="UP000003511"/>
    </source>
</evidence>
<accession>G4M7N0</accession>
<evidence type="ECO:0000313" key="2">
    <source>
        <dbReference type="EMBL" id="CCD37158.1"/>
    </source>
</evidence>
<evidence type="ECO:0000259" key="1">
    <source>
        <dbReference type="PROSITE" id="PS51725"/>
    </source>
</evidence>
<dbReference type="HOGENOM" id="CLU_131496_6_2_4"/>
<dbReference type="EMBL" id="CAFE01000081">
    <property type="protein sequence ID" value="CCD37158.1"/>
    <property type="molecule type" value="Genomic_DNA"/>
</dbReference>
<gene>
    <name evidence="2" type="ORF">BKIR_c167_0274</name>
</gene>
<dbReference type="BioCyc" id="CBUR1055526:G10QW-1359-MONOMER"/>
<dbReference type="GO" id="GO:0003824">
    <property type="term" value="F:catalytic activity"/>
    <property type="evidence" value="ECO:0007669"/>
    <property type="project" value="TreeGrafter"/>
</dbReference>
<dbReference type="InterPro" id="IPR007138">
    <property type="entry name" value="ABM_dom"/>
</dbReference>
<proteinExistence type="predicted"/>
<comment type="caution">
    <text evidence="2">The sequence shown here is derived from an EMBL/GenBank/DDBJ whole genome shotgun (WGS) entry which is preliminary data.</text>
</comment>
<feature type="domain" description="ABM" evidence="1">
    <location>
        <begin position="6"/>
        <end position="97"/>
    </location>
</feature>
<dbReference type="InterPro" id="IPR011008">
    <property type="entry name" value="Dimeric_a/b-barrel"/>
</dbReference>
<dbReference type="Proteomes" id="UP000003511">
    <property type="component" value="Unassembled WGS sequence"/>
</dbReference>
<dbReference type="SUPFAM" id="SSF54909">
    <property type="entry name" value="Dimeric alpha+beta barrel"/>
    <property type="match status" value="1"/>
</dbReference>
<reference evidence="2 3" key="2">
    <citation type="submission" date="2011-10" db="EMBL/GenBank/DDBJ databases">
        <title>Draft genome sequence of Candidatus Burkholderia kirkii.</title>
        <authorList>
            <person name="Carlier A.L."/>
            <person name="Eberl L."/>
        </authorList>
    </citation>
    <scope>NUCLEOTIDE SEQUENCE [LARGE SCALE GENOMIC DNA]</scope>
    <source>
        <strain evidence="2 3">UZHbot1</strain>
    </source>
</reference>
<dbReference type="Pfam" id="PF03992">
    <property type="entry name" value="ABM"/>
    <property type="match status" value="1"/>
</dbReference>
<sequence>MLMPEVAVVAIFVARPGREEELRQVLEANVGPTRKERGALQYDLHRYNEEPRRFIFVERWESEEALDEHCKSAHIQGFRAKAPDLCEHSEVRKATKIL</sequence>
<dbReference type="PROSITE" id="PS51725">
    <property type="entry name" value="ABM"/>
    <property type="match status" value="1"/>
</dbReference>
<dbReference type="PANTHER" id="PTHR33336">
    <property type="entry name" value="QUINOL MONOOXYGENASE YGIN-RELATED"/>
    <property type="match status" value="1"/>
</dbReference>
<name>G4M7N0_9BURK</name>
<organism evidence="2 3">
    <name type="scientific">Candidatus Paraburkholderia kirkii UZHbot1</name>
    <dbReference type="NCBI Taxonomy" id="1055526"/>
    <lineage>
        <taxon>Bacteria</taxon>
        <taxon>Pseudomonadati</taxon>
        <taxon>Pseudomonadota</taxon>
        <taxon>Betaproteobacteria</taxon>
        <taxon>Burkholderiales</taxon>
        <taxon>Burkholderiaceae</taxon>
        <taxon>Paraburkholderia</taxon>
    </lineage>
</organism>
<dbReference type="PANTHER" id="PTHR33336:SF15">
    <property type="entry name" value="ABM DOMAIN-CONTAINING PROTEIN"/>
    <property type="match status" value="1"/>
</dbReference>
<dbReference type="AlphaFoldDB" id="G4M7N0"/>
<protein>
    <recommendedName>
        <fullName evidence="1">ABM domain-containing protein</fullName>
    </recommendedName>
</protein>